<organism evidence="3 4">
    <name type="scientific">Paraburkholderia translucens</name>
    <dbReference type="NCBI Taxonomy" id="2886945"/>
    <lineage>
        <taxon>Bacteria</taxon>
        <taxon>Pseudomonadati</taxon>
        <taxon>Pseudomonadota</taxon>
        <taxon>Betaproteobacteria</taxon>
        <taxon>Burkholderiales</taxon>
        <taxon>Burkholderiaceae</taxon>
        <taxon>Paraburkholderia</taxon>
    </lineage>
</organism>
<dbReference type="Proteomes" id="UP001430614">
    <property type="component" value="Unassembled WGS sequence"/>
</dbReference>
<dbReference type="InterPro" id="IPR017735">
    <property type="entry name" value="T6SS_FHA"/>
</dbReference>
<evidence type="ECO:0000313" key="3">
    <source>
        <dbReference type="EMBL" id="MCC8402945.1"/>
    </source>
</evidence>
<dbReference type="InterPro" id="IPR008984">
    <property type="entry name" value="SMAD_FHA_dom_sf"/>
</dbReference>
<sequence>MYLTLTVDTYQGSAPDAPFACRFGAAGGTIGRGTDATMRLPDAAKTVSRVHARIDWTEDGWRFADLGSNPSRLNGRPLASGQPARLANGDLLEIGGYRLAVRTLEPAPAEAFDAPLGVHDRRDFDPLDRSSQRDDALTEAFAHDPLARAAVLADSRLPGPRFDPLAAPLGDAHPAHEGPRRLDGHAVFAGSGSDHVPPEQFAYVPPAGAMTHAPAGGIPHDYDPLDDVFPSSSPSAASRPLREPVQRPSTQPAALSRAAPARGVAANDANTDAAFAALLDGLGIDGGALAGRNAAEVARLAGAMLRAAVRGVVDVLLSRSMLKREISLDTTMLVQRDNNPLKFFPDGDGALAQMLRGASAGYLPPQTALEGAFDDIRRHELAVLAGTRAAMQHLLGRFDPQAIVAADTRRGRFDWLPALRKARHWDRLIALHAELTRASADDLQALCGSAFNDAYERQVNDCADAIPLAPSIR</sequence>
<dbReference type="NCBIfam" id="TIGR03354">
    <property type="entry name" value="VI_FHA"/>
    <property type="match status" value="1"/>
</dbReference>
<feature type="domain" description="FHA" evidence="2">
    <location>
        <begin position="28"/>
        <end position="78"/>
    </location>
</feature>
<reference evidence="3 4" key="1">
    <citation type="submission" date="2021-11" db="EMBL/GenBank/DDBJ databases">
        <authorList>
            <person name="Oh E.-T."/>
            <person name="Kim S.-B."/>
        </authorList>
    </citation>
    <scope>NUCLEOTIDE SEQUENCE [LARGE SCALE GENOMIC DNA]</scope>
    <source>
        <strain evidence="3 4">MMS20-SJTN17</strain>
    </source>
</reference>
<dbReference type="RefSeq" id="WP_230561794.1">
    <property type="nucleotide sequence ID" value="NZ_JAJITC010000006.1"/>
</dbReference>
<name>A0ABS8KDW2_9BURK</name>
<comment type="caution">
    <text evidence="3">The sequence shown here is derived from an EMBL/GenBank/DDBJ whole genome shotgun (WGS) entry which is preliminary data.</text>
</comment>
<dbReference type="CDD" id="cd00060">
    <property type="entry name" value="FHA"/>
    <property type="match status" value="1"/>
</dbReference>
<dbReference type="PROSITE" id="PS50006">
    <property type="entry name" value="FHA_DOMAIN"/>
    <property type="match status" value="1"/>
</dbReference>
<dbReference type="InterPro" id="IPR000253">
    <property type="entry name" value="FHA_dom"/>
</dbReference>
<keyword evidence="4" id="KW-1185">Reference proteome</keyword>
<gene>
    <name evidence="3" type="primary">tagH</name>
    <name evidence="3" type="ORF">LJ655_13795</name>
</gene>
<dbReference type="InterPro" id="IPR046883">
    <property type="entry name" value="T6SS_FHA_C"/>
</dbReference>
<dbReference type="SMART" id="SM00240">
    <property type="entry name" value="FHA"/>
    <property type="match status" value="1"/>
</dbReference>
<accession>A0ABS8KDW2</accession>
<proteinExistence type="predicted"/>
<evidence type="ECO:0000313" key="4">
    <source>
        <dbReference type="Proteomes" id="UP001430614"/>
    </source>
</evidence>
<protein>
    <submittedName>
        <fullName evidence="3">Type VI secretion system-associated FHA domain protein TagH</fullName>
    </submittedName>
</protein>
<dbReference type="Pfam" id="PF20232">
    <property type="entry name" value="T6SS_FHA_C"/>
    <property type="match status" value="1"/>
</dbReference>
<dbReference type="EMBL" id="JAJITC010000006">
    <property type="protein sequence ID" value="MCC8402945.1"/>
    <property type="molecule type" value="Genomic_DNA"/>
</dbReference>
<dbReference type="Gene3D" id="2.60.200.20">
    <property type="match status" value="1"/>
</dbReference>
<feature type="region of interest" description="Disordered" evidence="1">
    <location>
        <begin position="214"/>
        <end position="259"/>
    </location>
</feature>
<evidence type="ECO:0000259" key="2">
    <source>
        <dbReference type="PROSITE" id="PS50006"/>
    </source>
</evidence>
<dbReference type="Pfam" id="PF00498">
    <property type="entry name" value="FHA"/>
    <property type="match status" value="1"/>
</dbReference>
<evidence type="ECO:0000256" key="1">
    <source>
        <dbReference type="SAM" id="MobiDB-lite"/>
    </source>
</evidence>
<dbReference type="SUPFAM" id="SSF49879">
    <property type="entry name" value="SMAD/FHA domain"/>
    <property type="match status" value="1"/>
</dbReference>